<sequence length="85" mass="9436">MYTPTLILIIHYGYSIADTLDMGSDADSPRGRREEKTVSAIAFRQDDHRGGDSSFVDSRINPEGTYMMSDVEEGMKGSVRMTEAV</sequence>
<gene>
    <name evidence="1" type="ORF">BDV98DRAFT_567033</name>
</gene>
<reference evidence="1 2" key="1">
    <citation type="journal article" date="2019" name="Nat. Ecol. Evol.">
        <title>Megaphylogeny resolves global patterns of mushroom evolution.</title>
        <authorList>
            <person name="Varga T."/>
            <person name="Krizsan K."/>
            <person name="Foldi C."/>
            <person name="Dima B."/>
            <person name="Sanchez-Garcia M."/>
            <person name="Sanchez-Ramirez S."/>
            <person name="Szollosi G.J."/>
            <person name="Szarkandi J.G."/>
            <person name="Papp V."/>
            <person name="Albert L."/>
            <person name="Andreopoulos W."/>
            <person name="Angelini C."/>
            <person name="Antonin V."/>
            <person name="Barry K.W."/>
            <person name="Bougher N.L."/>
            <person name="Buchanan P."/>
            <person name="Buyck B."/>
            <person name="Bense V."/>
            <person name="Catcheside P."/>
            <person name="Chovatia M."/>
            <person name="Cooper J."/>
            <person name="Damon W."/>
            <person name="Desjardin D."/>
            <person name="Finy P."/>
            <person name="Geml J."/>
            <person name="Haridas S."/>
            <person name="Hughes K."/>
            <person name="Justo A."/>
            <person name="Karasinski D."/>
            <person name="Kautmanova I."/>
            <person name="Kiss B."/>
            <person name="Kocsube S."/>
            <person name="Kotiranta H."/>
            <person name="LaButti K.M."/>
            <person name="Lechner B.E."/>
            <person name="Liimatainen K."/>
            <person name="Lipzen A."/>
            <person name="Lukacs Z."/>
            <person name="Mihaltcheva S."/>
            <person name="Morgado L.N."/>
            <person name="Niskanen T."/>
            <person name="Noordeloos M.E."/>
            <person name="Ohm R.A."/>
            <person name="Ortiz-Santana B."/>
            <person name="Ovrebo C."/>
            <person name="Racz N."/>
            <person name="Riley R."/>
            <person name="Savchenko A."/>
            <person name="Shiryaev A."/>
            <person name="Soop K."/>
            <person name="Spirin V."/>
            <person name="Szebenyi C."/>
            <person name="Tomsovsky M."/>
            <person name="Tulloss R.E."/>
            <person name="Uehling J."/>
            <person name="Grigoriev I.V."/>
            <person name="Vagvolgyi C."/>
            <person name="Papp T."/>
            <person name="Martin F.M."/>
            <person name="Miettinen O."/>
            <person name="Hibbett D.S."/>
            <person name="Nagy L.G."/>
        </authorList>
    </citation>
    <scope>NUCLEOTIDE SEQUENCE [LARGE SCALE GENOMIC DNA]</scope>
    <source>
        <strain evidence="1 2">CBS 309.79</strain>
    </source>
</reference>
<keyword evidence="2" id="KW-1185">Reference proteome</keyword>
<dbReference type="EMBL" id="ML178823">
    <property type="protein sequence ID" value="TFL02295.1"/>
    <property type="molecule type" value="Genomic_DNA"/>
</dbReference>
<evidence type="ECO:0000313" key="2">
    <source>
        <dbReference type="Proteomes" id="UP000305067"/>
    </source>
</evidence>
<accession>A0A5C3QJV0</accession>
<name>A0A5C3QJV0_9AGAR</name>
<dbReference type="Proteomes" id="UP000305067">
    <property type="component" value="Unassembled WGS sequence"/>
</dbReference>
<protein>
    <submittedName>
        <fullName evidence="1">Uncharacterized protein</fullName>
    </submittedName>
</protein>
<organism evidence="1 2">
    <name type="scientific">Pterulicium gracile</name>
    <dbReference type="NCBI Taxonomy" id="1884261"/>
    <lineage>
        <taxon>Eukaryota</taxon>
        <taxon>Fungi</taxon>
        <taxon>Dikarya</taxon>
        <taxon>Basidiomycota</taxon>
        <taxon>Agaricomycotina</taxon>
        <taxon>Agaricomycetes</taxon>
        <taxon>Agaricomycetidae</taxon>
        <taxon>Agaricales</taxon>
        <taxon>Pleurotineae</taxon>
        <taxon>Pterulaceae</taxon>
        <taxon>Pterulicium</taxon>
    </lineage>
</organism>
<dbReference type="OrthoDB" id="3029622at2759"/>
<proteinExistence type="predicted"/>
<dbReference type="AlphaFoldDB" id="A0A5C3QJV0"/>
<evidence type="ECO:0000313" key="1">
    <source>
        <dbReference type="EMBL" id="TFL02295.1"/>
    </source>
</evidence>